<evidence type="ECO:0000313" key="1">
    <source>
        <dbReference type="EMBL" id="QRD07292.1"/>
    </source>
</evidence>
<dbReference type="AlphaFoldDB" id="A0A7U2NQZ5"/>
<dbReference type="Proteomes" id="UP000663193">
    <property type="component" value="Chromosome 22"/>
</dbReference>
<sequence length="50" mass="5518">MPFNAREPCKPIESCDNSDSSALYYRRRTIPHAGISLAYTALIWSSPSSG</sequence>
<protein>
    <submittedName>
        <fullName evidence="1">Uncharacterized protein</fullName>
    </submittedName>
</protein>
<organism evidence="1 2">
    <name type="scientific">Phaeosphaeria nodorum (strain SN15 / ATCC MYA-4574 / FGSC 10173)</name>
    <name type="common">Glume blotch fungus</name>
    <name type="synonym">Parastagonospora nodorum</name>
    <dbReference type="NCBI Taxonomy" id="321614"/>
    <lineage>
        <taxon>Eukaryota</taxon>
        <taxon>Fungi</taxon>
        <taxon>Dikarya</taxon>
        <taxon>Ascomycota</taxon>
        <taxon>Pezizomycotina</taxon>
        <taxon>Dothideomycetes</taxon>
        <taxon>Pleosporomycetidae</taxon>
        <taxon>Pleosporales</taxon>
        <taxon>Pleosporineae</taxon>
        <taxon>Phaeosphaeriaceae</taxon>
        <taxon>Parastagonospora</taxon>
    </lineage>
</organism>
<keyword evidence="2" id="KW-1185">Reference proteome</keyword>
<accession>A0A7U2NQZ5</accession>
<dbReference type="VEuPathDB" id="FungiDB:JI435_424200"/>
<dbReference type="EMBL" id="CP069044">
    <property type="protein sequence ID" value="QRD07292.1"/>
    <property type="molecule type" value="Genomic_DNA"/>
</dbReference>
<proteinExistence type="predicted"/>
<reference evidence="2" key="1">
    <citation type="journal article" date="2021" name="BMC Genomics">
        <title>Chromosome-level genome assembly and manually-curated proteome of model necrotroph Parastagonospora nodorum Sn15 reveals a genome-wide trove of candidate effector homologs, and redundancy of virulence-related functions within an accessory chromosome.</title>
        <authorList>
            <person name="Bertazzoni S."/>
            <person name="Jones D.A.B."/>
            <person name="Phan H.T."/>
            <person name="Tan K.-C."/>
            <person name="Hane J.K."/>
        </authorList>
    </citation>
    <scope>NUCLEOTIDE SEQUENCE [LARGE SCALE GENOMIC DNA]</scope>
    <source>
        <strain evidence="2">SN15 / ATCC MYA-4574 / FGSC 10173)</strain>
    </source>
</reference>
<name>A0A7U2NQZ5_PHANO</name>
<evidence type="ECO:0000313" key="2">
    <source>
        <dbReference type="Proteomes" id="UP000663193"/>
    </source>
</evidence>
<gene>
    <name evidence="1" type="ORF">JI435_424200</name>
</gene>